<evidence type="ECO:0000313" key="1">
    <source>
        <dbReference type="EMBL" id="KAK3205314.1"/>
    </source>
</evidence>
<protein>
    <recommendedName>
        <fullName evidence="3">DDE Tnp4 domain-containing protein</fullName>
    </recommendedName>
</protein>
<accession>A0AAE0A7T0</accession>
<name>A0AAE0A7T0_9ROSI</name>
<sequence length="242" mass="28461">MNDDEMSEEEDIEIDEDFYEAIKILVMAVQSVIQVVNELRVIEFATNENVHKMLKALNTLSTDMMAKLRPVVLAKIREYLKKFPYFKDCIEAIDGTHILTTVTGHDNNSFCDPHRNISQNVLTICNFDLKFIYGFVGWEGSAHDSKLLNDVLSRMNRLKATHALPFPFKTQVEIVLAYVALHNFLRKECRSDILLKKNLHRHHHQLFKRNFEELVSQTQKQQREKANAWRLSIADHMWRERY</sequence>
<evidence type="ECO:0008006" key="3">
    <source>
        <dbReference type="Google" id="ProtNLM"/>
    </source>
</evidence>
<comment type="caution">
    <text evidence="1">The sequence shown here is derived from an EMBL/GenBank/DDBJ whole genome shotgun (WGS) entry which is preliminary data.</text>
</comment>
<dbReference type="EMBL" id="JANJYJ010000006">
    <property type="protein sequence ID" value="KAK3205314.1"/>
    <property type="molecule type" value="Genomic_DNA"/>
</dbReference>
<organism evidence="1 2">
    <name type="scientific">Dipteronia sinensis</name>
    <dbReference type="NCBI Taxonomy" id="43782"/>
    <lineage>
        <taxon>Eukaryota</taxon>
        <taxon>Viridiplantae</taxon>
        <taxon>Streptophyta</taxon>
        <taxon>Embryophyta</taxon>
        <taxon>Tracheophyta</taxon>
        <taxon>Spermatophyta</taxon>
        <taxon>Magnoliopsida</taxon>
        <taxon>eudicotyledons</taxon>
        <taxon>Gunneridae</taxon>
        <taxon>Pentapetalae</taxon>
        <taxon>rosids</taxon>
        <taxon>malvids</taxon>
        <taxon>Sapindales</taxon>
        <taxon>Sapindaceae</taxon>
        <taxon>Hippocastanoideae</taxon>
        <taxon>Acereae</taxon>
        <taxon>Dipteronia</taxon>
    </lineage>
</organism>
<keyword evidence="2" id="KW-1185">Reference proteome</keyword>
<reference evidence="1" key="1">
    <citation type="journal article" date="2023" name="Plant J.">
        <title>Genome sequences and population genomics provide insights into the demographic history, inbreeding, and mutation load of two 'living fossil' tree species of Dipteronia.</title>
        <authorList>
            <person name="Feng Y."/>
            <person name="Comes H.P."/>
            <person name="Chen J."/>
            <person name="Zhu S."/>
            <person name="Lu R."/>
            <person name="Zhang X."/>
            <person name="Li P."/>
            <person name="Qiu J."/>
            <person name="Olsen K.M."/>
            <person name="Qiu Y."/>
        </authorList>
    </citation>
    <scope>NUCLEOTIDE SEQUENCE</scope>
    <source>
        <strain evidence="1">NBL</strain>
    </source>
</reference>
<gene>
    <name evidence="1" type="ORF">Dsin_019360</name>
</gene>
<dbReference type="PANTHER" id="PTHR22930:SF221">
    <property type="entry name" value="NUCLEASE HARBI1"/>
    <property type="match status" value="1"/>
</dbReference>
<dbReference type="Proteomes" id="UP001281410">
    <property type="component" value="Unassembled WGS sequence"/>
</dbReference>
<dbReference type="AlphaFoldDB" id="A0AAE0A7T0"/>
<dbReference type="InterPro" id="IPR045249">
    <property type="entry name" value="HARBI1-like"/>
</dbReference>
<proteinExistence type="predicted"/>
<dbReference type="PANTHER" id="PTHR22930">
    <property type="match status" value="1"/>
</dbReference>
<evidence type="ECO:0000313" key="2">
    <source>
        <dbReference type="Proteomes" id="UP001281410"/>
    </source>
</evidence>